<sequence length="77" mass="7664">MSRDEGGVFPGEGTTGDSGDGVSAKRKDLSRDAPPAGRGGGGASREAGAVGDGRPGRRTGGVREEGADQRRKGPLIS</sequence>
<dbReference type="Proteomes" id="UP000611554">
    <property type="component" value="Unassembled WGS sequence"/>
</dbReference>
<proteinExistence type="predicted"/>
<gene>
    <name evidence="2" type="ORF">GCM10010140_34400</name>
</gene>
<evidence type="ECO:0000313" key="2">
    <source>
        <dbReference type="EMBL" id="GGQ01553.1"/>
    </source>
</evidence>
<feature type="compositionally biased region" description="Gly residues" evidence="1">
    <location>
        <begin position="8"/>
        <end position="19"/>
    </location>
</feature>
<keyword evidence="3" id="KW-1185">Reference proteome</keyword>
<reference evidence="3" key="1">
    <citation type="journal article" date="2019" name="Int. J. Syst. Evol. Microbiol.">
        <title>The Global Catalogue of Microorganisms (GCM) 10K type strain sequencing project: providing services to taxonomists for standard genome sequencing and annotation.</title>
        <authorList>
            <consortium name="The Broad Institute Genomics Platform"/>
            <consortium name="The Broad Institute Genome Sequencing Center for Infectious Disease"/>
            <person name="Wu L."/>
            <person name="Ma J."/>
        </authorList>
    </citation>
    <scope>NUCLEOTIDE SEQUENCE [LARGE SCALE GENOMIC DNA]</scope>
    <source>
        <strain evidence="3">JCM 3115</strain>
    </source>
</reference>
<accession>A0ABQ2QX76</accession>
<evidence type="ECO:0000313" key="3">
    <source>
        <dbReference type="Proteomes" id="UP000611554"/>
    </source>
</evidence>
<organism evidence="2 3">
    <name type="scientific">Streptosporangium pseudovulgare</name>
    <dbReference type="NCBI Taxonomy" id="35765"/>
    <lineage>
        <taxon>Bacteria</taxon>
        <taxon>Bacillati</taxon>
        <taxon>Actinomycetota</taxon>
        <taxon>Actinomycetes</taxon>
        <taxon>Streptosporangiales</taxon>
        <taxon>Streptosporangiaceae</taxon>
        <taxon>Streptosporangium</taxon>
    </lineage>
</organism>
<protein>
    <submittedName>
        <fullName evidence="2">Uncharacterized protein</fullName>
    </submittedName>
</protein>
<name>A0ABQ2QX76_9ACTN</name>
<dbReference type="EMBL" id="BMQJ01000008">
    <property type="protein sequence ID" value="GGQ01553.1"/>
    <property type="molecule type" value="Genomic_DNA"/>
</dbReference>
<comment type="caution">
    <text evidence="2">The sequence shown here is derived from an EMBL/GenBank/DDBJ whole genome shotgun (WGS) entry which is preliminary data.</text>
</comment>
<feature type="region of interest" description="Disordered" evidence="1">
    <location>
        <begin position="1"/>
        <end position="77"/>
    </location>
</feature>
<evidence type="ECO:0000256" key="1">
    <source>
        <dbReference type="SAM" id="MobiDB-lite"/>
    </source>
</evidence>
<feature type="compositionally biased region" description="Basic and acidic residues" evidence="1">
    <location>
        <begin position="61"/>
        <end position="71"/>
    </location>
</feature>